<reference evidence="1 2" key="1">
    <citation type="submission" date="2020-10" db="EMBL/GenBank/DDBJ databases">
        <title>Plant Genome Project.</title>
        <authorList>
            <person name="Zhang R.-G."/>
        </authorList>
    </citation>
    <scope>NUCLEOTIDE SEQUENCE [LARGE SCALE GENOMIC DNA]</scope>
    <source>
        <strain evidence="1">FAFU-HL-1</strain>
        <tissue evidence="1">Leaf</tissue>
    </source>
</reference>
<sequence>MDASQWNENQGFVESIQVYVNMLQTNFLQATFHAYSWVTILLIKMSLRRVFPNHSLHSFAPSYACVLIPCLACGGVGNSTESPPNSYPIIIGM</sequence>
<organism evidence="1 2">
    <name type="scientific">Salix dunnii</name>
    <dbReference type="NCBI Taxonomy" id="1413687"/>
    <lineage>
        <taxon>Eukaryota</taxon>
        <taxon>Viridiplantae</taxon>
        <taxon>Streptophyta</taxon>
        <taxon>Embryophyta</taxon>
        <taxon>Tracheophyta</taxon>
        <taxon>Spermatophyta</taxon>
        <taxon>Magnoliopsida</taxon>
        <taxon>eudicotyledons</taxon>
        <taxon>Gunneridae</taxon>
        <taxon>Pentapetalae</taxon>
        <taxon>rosids</taxon>
        <taxon>fabids</taxon>
        <taxon>Malpighiales</taxon>
        <taxon>Salicaceae</taxon>
        <taxon>Saliceae</taxon>
        <taxon>Salix</taxon>
    </lineage>
</organism>
<evidence type="ECO:0000313" key="1">
    <source>
        <dbReference type="EMBL" id="KAF9665899.1"/>
    </source>
</evidence>
<protein>
    <submittedName>
        <fullName evidence="1">Uncharacterized protein</fullName>
    </submittedName>
</protein>
<dbReference type="EMBL" id="JADGMS010000016">
    <property type="protein sequence ID" value="KAF9665899.1"/>
    <property type="molecule type" value="Genomic_DNA"/>
</dbReference>
<accession>A0A835MJB3</accession>
<dbReference type="AlphaFoldDB" id="A0A835MJB3"/>
<name>A0A835MJB3_9ROSI</name>
<evidence type="ECO:0000313" key="2">
    <source>
        <dbReference type="Proteomes" id="UP000657918"/>
    </source>
</evidence>
<comment type="caution">
    <text evidence="1">The sequence shown here is derived from an EMBL/GenBank/DDBJ whole genome shotgun (WGS) entry which is preliminary data.</text>
</comment>
<dbReference type="Proteomes" id="UP000657918">
    <property type="component" value="Chromosome 16"/>
</dbReference>
<gene>
    <name evidence="1" type="ORF">SADUNF_Sadunf16G0172800</name>
</gene>
<proteinExistence type="predicted"/>
<keyword evidence="2" id="KW-1185">Reference proteome</keyword>